<dbReference type="Proteomes" id="UP000229901">
    <property type="component" value="Unassembled WGS sequence"/>
</dbReference>
<evidence type="ECO:0000313" key="8">
    <source>
        <dbReference type="EMBL" id="PIR94103.1"/>
    </source>
</evidence>
<organism evidence="8 9">
    <name type="scientific">Candidatus Falkowbacteria bacterium CG10_big_fil_rev_8_21_14_0_10_39_11</name>
    <dbReference type="NCBI Taxonomy" id="1974565"/>
    <lineage>
        <taxon>Bacteria</taxon>
        <taxon>Candidatus Falkowiibacteriota</taxon>
    </lineage>
</organism>
<comment type="similarity">
    <text evidence="1">Belongs to the thioredoxin family. DsbA subfamily.</text>
</comment>
<proteinExistence type="inferred from homology"/>
<sequence>MEKQTNSSNKMNFFMGFFAGLASVSVIGFFVLLGVIFAGGNDNKVVTDVKAGTADNGVAAAEIIEDQPTANPVRPISDDDHFTGDANAPVQLIVYDDFECPFCLRHEDTIKQIRSTYGEDEVAIAYRHFPLSFHESAQKAAEASECAGEQGKFFDMADELFALQESGSMSVANFKAAAKTLGLNTSKFDKCLDSNQYAQQIGAQQAEGASFGVEGTPGNFLNGQLVSGAVPFAQFKAAIDSILAQ</sequence>
<evidence type="ECO:0000259" key="7">
    <source>
        <dbReference type="PROSITE" id="PS51352"/>
    </source>
</evidence>
<evidence type="ECO:0000256" key="3">
    <source>
        <dbReference type="ARBA" id="ARBA00023002"/>
    </source>
</evidence>
<protein>
    <recommendedName>
        <fullName evidence="7">Thioredoxin domain-containing protein</fullName>
    </recommendedName>
</protein>
<keyword evidence="2" id="KW-0732">Signal</keyword>
<dbReference type="SUPFAM" id="SSF52833">
    <property type="entry name" value="Thioredoxin-like"/>
    <property type="match status" value="1"/>
</dbReference>
<dbReference type="InterPro" id="IPR012336">
    <property type="entry name" value="Thioredoxin-like_fold"/>
</dbReference>
<dbReference type="InterPro" id="IPR036249">
    <property type="entry name" value="Thioredoxin-like_sf"/>
</dbReference>
<name>A0A2H0V4T9_9BACT</name>
<dbReference type="AlphaFoldDB" id="A0A2H0V4T9"/>
<dbReference type="Pfam" id="PF13462">
    <property type="entry name" value="Thioredoxin_4"/>
    <property type="match status" value="1"/>
</dbReference>
<accession>A0A2H0V4T9</accession>
<comment type="caution">
    <text evidence="8">The sequence shown here is derived from an EMBL/GenBank/DDBJ whole genome shotgun (WGS) entry which is preliminary data.</text>
</comment>
<keyword evidence="6" id="KW-0812">Transmembrane</keyword>
<evidence type="ECO:0000256" key="5">
    <source>
        <dbReference type="ARBA" id="ARBA00023284"/>
    </source>
</evidence>
<dbReference type="EMBL" id="PFAP01000019">
    <property type="protein sequence ID" value="PIR94103.1"/>
    <property type="molecule type" value="Genomic_DNA"/>
</dbReference>
<keyword evidence="4" id="KW-1015">Disulfide bond</keyword>
<evidence type="ECO:0000313" key="9">
    <source>
        <dbReference type="Proteomes" id="UP000229901"/>
    </source>
</evidence>
<dbReference type="GO" id="GO:0016491">
    <property type="term" value="F:oxidoreductase activity"/>
    <property type="evidence" value="ECO:0007669"/>
    <property type="project" value="UniProtKB-KW"/>
</dbReference>
<dbReference type="PANTHER" id="PTHR13887:SF14">
    <property type="entry name" value="DISULFIDE BOND FORMATION PROTEIN D"/>
    <property type="match status" value="1"/>
</dbReference>
<evidence type="ECO:0000256" key="2">
    <source>
        <dbReference type="ARBA" id="ARBA00022729"/>
    </source>
</evidence>
<keyword evidence="5" id="KW-0676">Redox-active center</keyword>
<gene>
    <name evidence="8" type="ORF">COT97_03170</name>
</gene>
<evidence type="ECO:0000256" key="1">
    <source>
        <dbReference type="ARBA" id="ARBA00005791"/>
    </source>
</evidence>
<evidence type="ECO:0000256" key="6">
    <source>
        <dbReference type="SAM" id="Phobius"/>
    </source>
</evidence>
<keyword evidence="3" id="KW-0560">Oxidoreductase</keyword>
<dbReference type="PROSITE" id="PS51352">
    <property type="entry name" value="THIOREDOXIN_2"/>
    <property type="match status" value="1"/>
</dbReference>
<dbReference type="PANTHER" id="PTHR13887">
    <property type="entry name" value="GLUTATHIONE S-TRANSFERASE KAPPA"/>
    <property type="match status" value="1"/>
</dbReference>
<feature type="transmembrane region" description="Helical" evidence="6">
    <location>
        <begin position="12"/>
        <end position="37"/>
    </location>
</feature>
<dbReference type="Gene3D" id="3.40.30.10">
    <property type="entry name" value="Glutaredoxin"/>
    <property type="match status" value="1"/>
</dbReference>
<dbReference type="InterPro" id="IPR013766">
    <property type="entry name" value="Thioredoxin_domain"/>
</dbReference>
<keyword evidence="6" id="KW-0472">Membrane</keyword>
<keyword evidence="6" id="KW-1133">Transmembrane helix</keyword>
<evidence type="ECO:0000256" key="4">
    <source>
        <dbReference type="ARBA" id="ARBA00023157"/>
    </source>
</evidence>
<reference evidence="9" key="1">
    <citation type="submission" date="2017-09" db="EMBL/GenBank/DDBJ databases">
        <title>Depth-based differentiation of microbial function through sediment-hosted aquifers and enrichment of novel symbionts in the deep terrestrial subsurface.</title>
        <authorList>
            <person name="Probst A.J."/>
            <person name="Ladd B."/>
            <person name="Jarett J.K."/>
            <person name="Geller-Mcgrath D.E."/>
            <person name="Sieber C.M.K."/>
            <person name="Emerson J.B."/>
            <person name="Anantharaman K."/>
            <person name="Thomas B.C."/>
            <person name="Malmstrom R."/>
            <person name="Stieglmeier M."/>
            <person name="Klingl A."/>
            <person name="Woyke T."/>
            <person name="Ryan C.M."/>
            <person name="Banfield J.F."/>
        </authorList>
    </citation>
    <scope>NUCLEOTIDE SEQUENCE [LARGE SCALE GENOMIC DNA]</scope>
</reference>
<feature type="domain" description="Thioredoxin" evidence="7">
    <location>
        <begin position="54"/>
        <end position="244"/>
    </location>
</feature>